<proteinExistence type="inferred from homology"/>
<dbReference type="Pfam" id="PF01925">
    <property type="entry name" value="TauE"/>
    <property type="match status" value="1"/>
</dbReference>
<dbReference type="AlphaFoldDB" id="A0A916WG85"/>
<dbReference type="InterPro" id="IPR002781">
    <property type="entry name" value="TM_pro_TauE-like"/>
</dbReference>
<sequence length="230" mass="24626">MSEPLEFFIFALLALTQLIPLTEAAIVINILTLANAVVMLGRGWRHIAAKPMLLSLTGALPMVVAGYALLDFLASESLAVVRMVLGLVILLSSMQLIRRYSPLDTESSGPVFAAYGAIGGLMGGLFSTAGPPLVYQFYRQPMSHAVIRETLVAIFAINSLSRLALVTIAGQWQNHTLLWALAGLPSVVAASYIARRWPPPVSASALRRSVFVLLLLSGLSLIVPAISHLP</sequence>
<feature type="transmembrane region" description="Helical" evidence="5">
    <location>
        <begin position="77"/>
        <end position="97"/>
    </location>
</feature>
<keyword evidence="2 5" id="KW-0812">Transmembrane</keyword>
<dbReference type="GO" id="GO:0005886">
    <property type="term" value="C:plasma membrane"/>
    <property type="evidence" value="ECO:0007669"/>
    <property type="project" value="UniProtKB-SubCell"/>
</dbReference>
<evidence type="ECO:0000256" key="5">
    <source>
        <dbReference type="RuleBase" id="RU363041"/>
    </source>
</evidence>
<keyword evidence="7" id="KW-1185">Reference proteome</keyword>
<evidence type="ECO:0000256" key="1">
    <source>
        <dbReference type="ARBA" id="ARBA00004141"/>
    </source>
</evidence>
<organism evidence="6 7">
    <name type="scientific">Brucella endophytica</name>
    <dbReference type="NCBI Taxonomy" id="1963359"/>
    <lineage>
        <taxon>Bacteria</taxon>
        <taxon>Pseudomonadati</taxon>
        <taxon>Pseudomonadota</taxon>
        <taxon>Alphaproteobacteria</taxon>
        <taxon>Hyphomicrobiales</taxon>
        <taxon>Brucellaceae</taxon>
        <taxon>Brucella/Ochrobactrum group</taxon>
        <taxon>Brucella</taxon>
    </lineage>
</organism>
<dbReference type="Proteomes" id="UP000646478">
    <property type="component" value="Unassembled WGS sequence"/>
</dbReference>
<reference evidence="6" key="2">
    <citation type="submission" date="2020-09" db="EMBL/GenBank/DDBJ databases">
        <authorList>
            <person name="Sun Q."/>
            <person name="Zhou Y."/>
        </authorList>
    </citation>
    <scope>NUCLEOTIDE SEQUENCE</scope>
    <source>
        <strain evidence="6">CGMCC 1.15082</strain>
    </source>
</reference>
<evidence type="ECO:0000313" key="7">
    <source>
        <dbReference type="Proteomes" id="UP000646478"/>
    </source>
</evidence>
<feature type="transmembrane region" description="Helical" evidence="5">
    <location>
        <begin position="112"/>
        <end position="138"/>
    </location>
</feature>
<comment type="subcellular location">
    <subcellularLocation>
        <location evidence="5">Cell membrane</location>
        <topology evidence="5">Multi-pass membrane protein</topology>
    </subcellularLocation>
    <subcellularLocation>
        <location evidence="1">Membrane</location>
        <topology evidence="1">Multi-pass membrane protein</topology>
    </subcellularLocation>
</comment>
<comment type="similarity">
    <text evidence="5">Belongs to the 4-toluene sulfonate uptake permease (TSUP) (TC 2.A.102) family.</text>
</comment>
<keyword evidence="5" id="KW-1003">Cell membrane</keyword>
<feature type="transmembrane region" description="Helical" evidence="5">
    <location>
        <begin position="206"/>
        <end position="227"/>
    </location>
</feature>
<keyword evidence="3 5" id="KW-1133">Transmembrane helix</keyword>
<protein>
    <recommendedName>
        <fullName evidence="5">Probable membrane transporter protein</fullName>
    </recommendedName>
</protein>
<gene>
    <name evidence="6" type="ORF">GCM10011491_23940</name>
</gene>
<evidence type="ECO:0000256" key="4">
    <source>
        <dbReference type="ARBA" id="ARBA00023136"/>
    </source>
</evidence>
<feature type="transmembrane region" description="Helical" evidence="5">
    <location>
        <begin position="150"/>
        <end position="170"/>
    </location>
</feature>
<accession>A0A916WG85</accession>
<dbReference type="EMBL" id="BMHH01000008">
    <property type="protein sequence ID" value="GGA94859.1"/>
    <property type="molecule type" value="Genomic_DNA"/>
</dbReference>
<reference evidence="6" key="1">
    <citation type="journal article" date="2014" name="Int. J. Syst. Evol. Microbiol.">
        <title>Complete genome sequence of Corynebacterium casei LMG S-19264T (=DSM 44701T), isolated from a smear-ripened cheese.</title>
        <authorList>
            <consortium name="US DOE Joint Genome Institute (JGI-PGF)"/>
            <person name="Walter F."/>
            <person name="Albersmeier A."/>
            <person name="Kalinowski J."/>
            <person name="Ruckert C."/>
        </authorList>
    </citation>
    <scope>NUCLEOTIDE SEQUENCE</scope>
    <source>
        <strain evidence="6">CGMCC 1.15082</strain>
    </source>
</reference>
<evidence type="ECO:0000313" key="6">
    <source>
        <dbReference type="EMBL" id="GGA94859.1"/>
    </source>
</evidence>
<name>A0A916WG85_9HYPH</name>
<keyword evidence="4 5" id="KW-0472">Membrane</keyword>
<feature type="transmembrane region" description="Helical" evidence="5">
    <location>
        <begin position="48"/>
        <end position="70"/>
    </location>
</feature>
<evidence type="ECO:0000256" key="2">
    <source>
        <dbReference type="ARBA" id="ARBA00022692"/>
    </source>
</evidence>
<feature type="transmembrane region" description="Helical" evidence="5">
    <location>
        <begin position="176"/>
        <end position="194"/>
    </location>
</feature>
<evidence type="ECO:0000256" key="3">
    <source>
        <dbReference type="ARBA" id="ARBA00022989"/>
    </source>
</evidence>
<comment type="caution">
    <text evidence="6">The sequence shown here is derived from an EMBL/GenBank/DDBJ whole genome shotgun (WGS) entry which is preliminary data.</text>
</comment>